<evidence type="ECO:0000313" key="2">
    <source>
        <dbReference type="EMBL" id="SAY44139.1"/>
    </source>
</evidence>
<dbReference type="Pfam" id="PF00903">
    <property type="entry name" value="Glyoxalase"/>
    <property type="match status" value="1"/>
</dbReference>
<dbReference type="EMBL" id="LT575490">
    <property type="protein sequence ID" value="SAY44139.1"/>
    <property type="molecule type" value="Genomic_DNA"/>
</dbReference>
<dbReference type="Gene3D" id="3.10.180.10">
    <property type="entry name" value="2,3-Dihydroxybiphenyl 1,2-Dioxygenase, domain 1"/>
    <property type="match status" value="1"/>
</dbReference>
<dbReference type="SUPFAM" id="SSF54593">
    <property type="entry name" value="Glyoxalase/Bleomycin resistance protein/Dihydroxybiphenyl dioxygenase"/>
    <property type="match status" value="1"/>
</dbReference>
<keyword evidence="2" id="KW-0808">Transferase</keyword>
<accession>A0A1C3HGG5</accession>
<dbReference type="InterPro" id="IPR004360">
    <property type="entry name" value="Glyas_Fos-R_dOase_dom"/>
</dbReference>
<evidence type="ECO:0000259" key="1">
    <source>
        <dbReference type="PROSITE" id="PS51819"/>
    </source>
</evidence>
<name>A0A1C3HGG5_SERMA</name>
<feature type="domain" description="VOC" evidence="1">
    <location>
        <begin position="4"/>
        <end position="132"/>
    </location>
</feature>
<gene>
    <name evidence="2" type="primary">fosB2</name>
    <name evidence="2" type="ORF">PWN146_02840</name>
</gene>
<sequence length="138" mass="15711">MELKIDKVIETVLYVSDIERADAFYREVLQLQAMVANERFRAYNVGDRSVLLLFIEGDSLRGAHYPTGFIPAHDGVGPAHIGLAVAKDQLPYWERHLMANGVEIEGRMRWEHGGESIYFRDPDAHLLELVTPGIWANY</sequence>
<dbReference type="PROSITE" id="PS51819">
    <property type="entry name" value="VOC"/>
    <property type="match status" value="1"/>
</dbReference>
<dbReference type="GO" id="GO:0016740">
    <property type="term" value="F:transferase activity"/>
    <property type="evidence" value="ECO:0007669"/>
    <property type="project" value="UniProtKB-KW"/>
</dbReference>
<protein>
    <submittedName>
        <fullName evidence="2">Metallothiol transferase FosB 2</fullName>
        <ecNumber evidence="2">2.5.1.-</ecNumber>
    </submittedName>
</protein>
<reference evidence="2" key="1">
    <citation type="submission" date="2016-05" db="EMBL/GenBank/DDBJ databases">
        <authorList>
            <person name="Cock P.J.A."/>
            <person name="Cock P.J.A."/>
        </authorList>
    </citation>
    <scope>NUCLEOTIDE SEQUENCE</scope>
    <source>
        <strain evidence="2">PWN146_assembly</strain>
    </source>
</reference>
<dbReference type="AlphaFoldDB" id="A0A1C3HGG5"/>
<proteinExistence type="predicted"/>
<organism evidence="2">
    <name type="scientific">Serratia marcescens</name>
    <dbReference type="NCBI Taxonomy" id="615"/>
    <lineage>
        <taxon>Bacteria</taxon>
        <taxon>Pseudomonadati</taxon>
        <taxon>Pseudomonadota</taxon>
        <taxon>Gammaproteobacteria</taxon>
        <taxon>Enterobacterales</taxon>
        <taxon>Yersiniaceae</taxon>
        <taxon>Serratia</taxon>
    </lineage>
</organism>
<dbReference type="InterPro" id="IPR029068">
    <property type="entry name" value="Glyas_Bleomycin-R_OHBP_Dase"/>
</dbReference>
<dbReference type="EC" id="2.5.1.-" evidence="2"/>
<dbReference type="InterPro" id="IPR037523">
    <property type="entry name" value="VOC_core"/>
</dbReference>